<comment type="caution">
    <text evidence="1">The sequence shown here is derived from an EMBL/GenBank/DDBJ whole genome shotgun (WGS) entry which is preliminary data.</text>
</comment>
<protein>
    <submittedName>
        <fullName evidence="1">Uncharacterized protein</fullName>
    </submittedName>
</protein>
<sequence>MSNLLFTEVPVEQQEIVAGGFSFFKKKFDFNNDIDVKVKELEIDKIFGGVNTQVNSGLNKGQIAGDDIYNYNLYFGW</sequence>
<dbReference type="EMBL" id="JACJST010000007">
    <property type="protein sequence ID" value="MBD2568267.1"/>
    <property type="molecule type" value="Genomic_DNA"/>
</dbReference>
<dbReference type="Proteomes" id="UP000640531">
    <property type="component" value="Unassembled WGS sequence"/>
</dbReference>
<evidence type="ECO:0000313" key="2">
    <source>
        <dbReference type="Proteomes" id="UP000640531"/>
    </source>
</evidence>
<reference evidence="1 2" key="1">
    <citation type="journal article" date="2020" name="ISME J.">
        <title>Comparative genomics reveals insights into cyanobacterial evolution and habitat adaptation.</title>
        <authorList>
            <person name="Chen M.Y."/>
            <person name="Teng W.K."/>
            <person name="Zhao L."/>
            <person name="Hu C.X."/>
            <person name="Zhou Y.K."/>
            <person name="Han B.P."/>
            <person name="Song L.R."/>
            <person name="Shu W.S."/>
        </authorList>
    </citation>
    <scope>NUCLEOTIDE SEQUENCE [LARGE SCALE GENOMIC DNA]</scope>
    <source>
        <strain evidence="1 2">FACHB-196</strain>
    </source>
</reference>
<organism evidence="1 2">
    <name type="scientific">Anabaena lutea FACHB-196</name>
    <dbReference type="NCBI Taxonomy" id="2692881"/>
    <lineage>
        <taxon>Bacteria</taxon>
        <taxon>Bacillati</taxon>
        <taxon>Cyanobacteriota</taxon>
        <taxon>Cyanophyceae</taxon>
        <taxon>Nostocales</taxon>
        <taxon>Nostocaceae</taxon>
        <taxon>Anabaena</taxon>
    </lineage>
</organism>
<proteinExistence type="predicted"/>
<dbReference type="RefSeq" id="WP_190714086.1">
    <property type="nucleotide sequence ID" value="NZ_JACJST010000007.1"/>
</dbReference>
<accession>A0ABR8FGG4</accession>
<gene>
    <name evidence="1" type="ORF">H6G59_10210</name>
</gene>
<evidence type="ECO:0000313" key="1">
    <source>
        <dbReference type="EMBL" id="MBD2568267.1"/>
    </source>
</evidence>
<keyword evidence="2" id="KW-1185">Reference proteome</keyword>
<name>A0ABR8FGG4_9NOST</name>